<sequence length="235" mass="26430">MKTPISLLLMNTLLILTLTSCVAEDEEEEECYQKTELDCHGVGGFGMLFAWLGGQCDEYEYTYCPDSQAEYQPVVEVFQSTKPTQPPQSDNPSNDTSSWQSHSIVETEPNNKIEQAYKFVLGKSTSLLISGTVNKNTDPTDFVVFSSNSTDLISIYLCKALNDCTHPFNQNNNIAIELIDQYGNSLEMTHFMQTQNGHEITFTANLNEYYFVAVRAMDVESDNDSNISYKLVITD</sequence>
<dbReference type="EMBL" id="CP134145">
    <property type="protein sequence ID" value="WNC70805.1"/>
    <property type="molecule type" value="Genomic_DNA"/>
</dbReference>
<evidence type="ECO:0008006" key="5">
    <source>
        <dbReference type="Google" id="ProtNLM"/>
    </source>
</evidence>
<evidence type="ECO:0000256" key="1">
    <source>
        <dbReference type="SAM" id="MobiDB-lite"/>
    </source>
</evidence>
<feature type="region of interest" description="Disordered" evidence="1">
    <location>
        <begin position="80"/>
        <end position="104"/>
    </location>
</feature>
<name>A0ABY9TST5_9GAMM</name>
<dbReference type="Proteomes" id="UP001258994">
    <property type="component" value="Chromosome"/>
</dbReference>
<proteinExistence type="predicted"/>
<dbReference type="Gene3D" id="2.60.120.380">
    <property type="match status" value="1"/>
</dbReference>
<feature type="chain" id="PRO_5045819872" description="Lipoprotein" evidence="2">
    <location>
        <begin position="24"/>
        <end position="235"/>
    </location>
</feature>
<feature type="signal peptide" evidence="2">
    <location>
        <begin position="1"/>
        <end position="23"/>
    </location>
</feature>
<evidence type="ECO:0000313" key="3">
    <source>
        <dbReference type="EMBL" id="WNC70805.1"/>
    </source>
</evidence>
<dbReference type="PROSITE" id="PS51257">
    <property type="entry name" value="PROKAR_LIPOPROTEIN"/>
    <property type="match status" value="1"/>
</dbReference>
<evidence type="ECO:0000256" key="2">
    <source>
        <dbReference type="SAM" id="SignalP"/>
    </source>
</evidence>
<reference evidence="4" key="1">
    <citation type="submission" date="2023-09" db="EMBL/GenBank/DDBJ databases">
        <authorList>
            <person name="Li S."/>
            <person name="Li X."/>
            <person name="Zhang C."/>
            <person name="Zhao Z."/>
        </authorList>
    </citation>
    <scope>NUCLEOTIDE SEQUENCE [LARGE SCALE GENOMIC DNA]</scope>
    <source>
        <strain evidence="4">SQ149</strain>
    </source>
</reference>
<keyword evidence="4" id="KW-1185">Reference proteome</keyword>
<protein>
    <recommendedName>
        <fullName evidence="5">Lipoprotein</fullName>
    </recommendedName>
</protein>
<evidence type="ECO:0000313" key="4">
    <source>
        <dbReference type="Proteomes" id="UP001258994"/>
    </source>
</evidence>
<gene>
    <name evidence="3" type="ORF">RGQ13_11750</name>
</gene>
<organism evidence="3 4">
    <name type="scientific">Thalassotalea psychrophila</name>
    <dbReference type="NCBI Taxonomy" id="3065647"/>
    <lineage>
        <taxon>Bacteria</taxon>
        <taxon>Pseudomonadati</taxon>
        <taxon>Pseudomonadota</taxon>
        <taxon>Gammaproteobacteria</taxon>
        <taxon>Alteromonadales</taxon>
        <taxon>Colwelliaceae</taxon>
        <taxon>Thalassotalea</taxon>
    </lineage>
</organism>
<accession>A0ABY9TST5</accession>
<dbReference type="RefSeq" id="WP_348389942.1">
    <property type="nucleotide sequence ID" value="NZ_CP134145.1"/>
</dbReference>
<keyword evidence="2" id="KW-0732">Signal</keyword>